<dbReference type="PANTHER" id="PTHR21659:SF85">
    <property type="entry name" value="EXPRESSED PROTEIN"/>
    <property type="match status" value="1"/>
</dbReference>
<evidence type="ECO:0000256" key="3">
    <source>
        <dbReference type="ARBA" id="ARBA00022692"/>
    </source>
</evidence>
<feature type="compositionally biased region" description="Polar residues" evidence="6">
    <location>
        <begin position="251"/>
        <end position="268"/>
    </location>
</feature>
<feature type="compositionally biased region" description="Polar residues" evidence="6">
    <location>
        <begin position="228"/>
        <end position="237"/>
    </location>
</feature>
<comment type="subcellular location">
    <subcellularLocation>
        <location evidence="1">Membrane</location>
    </subcellularLocation>
</comment>
<keyword evidence="4 7" id="KW-1133">Transmembrane helix</keyword>
<feature type="region of interest" description="Disordered" evidence="6">
    <location>
        <begin position="120"/>
        <end position="274"/>
    </location>
</feature>
<proteinExistence type="inferred from homology"/>
<evidence type="ECO:0000256" key="4">
    <source>
        <dbReference type="ARBA" id="ARBA00022989"/>
    </source>
</evidence>
<reference evidence="8" key="1">
    <citation type="journal article" date="2019" name="Environ. Microbiol.">
        <title>Fungal ecological strategies reflected in gene transcription - a case study of two litter decomposers.</title>
        <authorList>
            <person name="Barbi F."/>
            <person name="Kohler A."/>
            <person name="Barry K."/>
            <person name="Baskaran P."/>
            <person name="Daum C."/>
            <person name="Fauchery L."/>
            <person name="Ihrmark K."/>
            <person name="Kuo A."/>
            <person name="LaButti K."/>
            <person name="Lipzen A."/>
            <person name="Morin E."/>
            <person name="Grigoriev I.V."/>
            <person name="Henrissat B."/>
            <person name="Lindahl B."/>
            <person name="Martin F."/>
        </authorList>
    </citation>
    <scope>NUCLEOTIDE SEQUENCE</scope>
    <source>
        <strain evidence="8">JB14</strain>
    </source>
</reference>
<name>A0A6A4HED2_9AGAR</name>
<feature type="compositionally biased region" description="Polar residues" evidence="6">
    <location>
        <begin position="128"/>
        <end position="145"/>
    </location>
</feature>
<evidence type="ECO:0000256" key="6">
    <source>
        <dbReference type="SAM" id="MobiDB-lite"/>
    </source>
</evidence>
<feature type="compositionally biased region" description="Basic residues" evidence="6">
    <location>
        <begin position="215"/>
        <end position="225"/>
    </location>
</feature>
<dbReference type="Pfam" id="PF01679">
    <property type="entry name" value="Pmp3"/>
    <property type="match status" value="1"/>
</dbReference>
<evidence type="ECO:0000256" key="5">
    <source>
        <dbReference type="ARBA" id="ARBA00023136"/>
    </source>
</evidence>
<evidence type="ECO:0000313" key="9">
    <source>
        <dbReference type="Proteomes" id="UP000799118"/>
    </source>
</evidence>
<feature type="transmembrane region" description="Helical" evidence="7">
    <location>
        <begin position="46"/>
        <end position="66"/>
    </location>
</feature>
<evidence type="ECO:0000256" key="7">
    <source>
        <dbReference type="SAM" id="Phobius"/>
    </source>
</evidence>
<sequence length="274" mass="30811">MAPQMPTKTSFKPKRHHGFSVVLFILGSLFPPLAVAARFGIGSDFFINLLLTICGYIPGHVHNFYIQNIRNNKNHARTPKWAQRYGLVDTSEIRRKERKSQWANRYNDRLPHSALEGQAYEEGQEAGSSLSLSSDGHNPRPQRQGQDGALWGPDDERYYANNASTSSGGRWRYPANFEDAVLPSEGSKRGKKKKEKKDRWARTEDAYSISEQQQSRKKSKRRKSRSSVAPSTISGDSTVGYPEDPEGGLYGNTQAAEGETNGQTNTDEIFNHEF</sequence>
<keyword evidence="3 7" id="KW-0812">Transmembrane</keyword>
<dbReference type="OrthoDB" id="2152119at2759"/>
<evidence type="ECO:0000313" key="8">
    <source>
        <dbReference type="EMBL" id="KAE9396038.1"/>
    </source>
</evidence>
<accession>A0A6A4HED2</accession>
<dbReference type="InterPro" id="IPR000612">
    <property type="entry name" value="PMP3"/>
</dbReference>
<evidence type="ECO:0000256" key="2">
    <source>
        <dbReference type="ARBA" id="ARBA00009530"/>
    </source>
</evidence>
<organism evidence="8 9">
    <name type="scientific">Gymnopus androsaceus JB14</name>
    <dbReference type="NCBI Taxonomy" id="1447944"/>
    <lineage>
        <taxon>Eukaryota</taxon>
        <taxon>Fungi</taxon>
        <taxon>Dikarya</taxon>
        <taxon>Basidiomycota</taxon>
        <taxon>Agaricomycotina</taxon>
        <taxon>Agaricomycetes</taxon>
        <taxon>Agaricomycetidae</taxon>
        <taxon>Agaricales</taxon>
        <taxon>Marasmiineae</taxon>
        <taxon>Omphalotaceae</taxon>
        <taxon>Gymnopus</taxon>
    </lineage>
</organism>
<comment type="similarity">
    <text evidence="2">Belongs to the UPF0057 (PMP3) family.</text>
</comment>
<dbReference type="Proteomes" id="UP000799118">
    <property type="component" value="Unassembled WGS sequence"/>
</dbReference>
<keyword evidence="5 7" id="KW-0472">Membrane</keyword>
<dbReference type="GO" id="GO:0016020">
    <property type="term" value="C:membrane"/>
    <property type="evidence" value="ECO:0007669"/>
    <property type="project" value="UniProtKB-SubCell"/>
</dbReference>
<protein>
    <submittedName>
        <fullName evidence="8">Uncharacterized protein</fullName>
    </submittedName>
</protein>
<evidence type="ECO:0000256" key="1">
    <source>
        <dbReference type="ARBA" id="ARBA00004370"/>
    </source>
</evidence>
<dbReference type="PANTHER" id="PTHR21659">
    <property type="entry name" value="HYDROPHOBIC PROTEIN RCI2 LOW TEMPERATURE AND SALT RESPONSIVE PROTEIN LTI6 -RELATED"/>
    <property type="match status" value="1"/>
</dbReference>
<dbReference type="AlphaFoldDB" id="A0A6A4HED2"/>
<keyword evidence="9" id="KW-1185">Reference proteome</keyword>
<dbReference type="EMBL" id="ML769520">
    <property type="protein sequence ID" value="KAE9396038.1"/>
    <property type="molecule type" value="Genomic_DNA"/>
</dbReference>
<gene>
    <name evidence="8" type="ORF">BT96DRAFT_861295</name>
</gene>